<keyword evidence="2" id="KW-1185">Reference proteome</keyword>
<evidence type="ECO:0000313" key="1">
    <source>
        <dbReference type="EMBL" id="KAI5658453.1"/>
    </source>
</evidence>
<gene>
    <name evidence="1" type="ORF">M9H77_27246</name>
</gene>
<proteinExistence type="predicted"/>
<accession>A0ACC0ABZ1</accession>
<organism evidence="1 2">
    <name type="scientific">Catharanthus roseus</name>
    <name type="common">Madagascar periwinkle</name>
    <name type="synonym">Vinca rosea</name>
    <dbReference type="NCBI Taxonomy" id="4058"/>
    <lineage>
        <taxon>Eukaryota</taxon>
        <taxon>Viridiplantae</taxon>
        <taxon>Streptophyta</taxon>
        <taxon>Embryophyta</taxon>
        <taxon>Tracheophyta</taxon>
        <taxon>Spermatophyta</taxon>
        <taxon>Magnoliopsida</taxon>
        <taxon>eudicotyledons</taxon>
        <taxon>Gunneridae</taxon>
        <taxon>Pentapetalae</taxon>
        <taxon>asterids</taxon>
        <taxon>lamiids</taxon>
        <taxon>Gentianales</taxon>
        <taxon>Apocynaceae</taxon>
        <taxon>Rauvolfioideae</taxon>
        <taxon>Vinceae</taxon>
        <taxon>Catharanthinae</taxon>
        <taxon>Catharanthus</taxon>
    </lineage>
</organism>
<reference evidence="2" key="1">
    <citation type="journal article" date="2023" name="Nat. Plants">
        <title>Single-cell RNA sequencing provides a high-resolution roadmap for understanding the multicellular compartmentation of specialized metabolism.</title>
        <authorList>
            <person name="Sun S."/>
            <person name="Shen X."/>
            <person name="Li Y."/>
            <person name="Li Y."/>
            <person name="Wang S."/>
            <person name="Li R."/>
            <person name="Zhang H."/>
            <person name="Shen G."/>
            <person name="Guo B."/>
            <person name="Wei J."/>
            <person name="Xu J."/>
            <person name="St-Pierre B."/>
            <person name="Chen S."/>
            <person name="Sun C."/>
        </authorList>
    </citation>
    <scope>NUCLEOTIDE SEQUENCE [LARGE SCALE GENOMIC DNA]</scope>
</reference>
<protein>
    <submittedName>
        <fullName evidence="1">Uncharacterized protein</fullName>
    </submittedName>
</protein>
<comment type="caution">
    <text evidence="1">The sequence shown here is derived from an EMBL/GenBank/DDBJ whole genome shotgun (WGS) entry which is preliminary data.</text>
</comment>
<sequence length="466" mass="51659">MKSMTIMGFDQILALFFCVSFFSLVNARPYEYLKEPHFRFLSEISIPPSPSPEAQPPNSAAAAATVFNVLSYGAVGDGVTDDTQAFKMAWDSACHSEEPSIFLVPNRYLFMIKSTIFTGPCRNEIVFKIEGTIMPPDGPDSWPKNNSKRQWLVFYRINGMSMEGGGLIDGRGEKWWNLPCKPHKGVNGTTPFGPCDSPVTIRFFMSSNLRVEGLRIKNSPQFHFRFDNCQGVHVESLFIKSPSLSPNTDGIHIENTSDVRIYNSVVYNGDDCISIGAGCYNVDIRNMTCGPSHGISIGSLGSRNTRACVTNITVQDSIIKHSDNGVRIKTWQGGFGGVSKVTFKNIHMENVRNPIIIDQYYCNTKTCGNQTSAVYISDISYENIKGTYDVRSPPIHLGCSDSVPCTNLSISEVELFPAQGQKILEPFCWNAYGDMKTITVPPVFCLLEGFPESLPSDYVNQCLLIN</sequence>
<dbReference type="Proteomes" id="UP001060085">
    <property type="component" value="Linkage Group LG06"/>
</dbReference>
<name>A0ACC0ABZ1_CATRO</name>
<dbReference type="EMBL" id="CM044706">
    <property type="protein sequence ID" value="KAI5658453.1"/>
    <property type="molecule type" value="Genomic_DNA"/>
</dbReference>
<evidence type="ECO:0000313" key="2">
    <source>
        <dbReference type="Proteomes" id="UP001060085"/>
    </source>
</evidence>